<comment type="caution">
    <text evidence="1">The sequence shown here is derived from an EMBL/GenBank/DDBJ whole genome shotgun (WGS) entry which is preliminary data.</text>
</comment>
<dbReference type="SFLD" id="SFLDG01129">
    <property type="entry name" value="C1.5:_HAD__Beta-PGM__Phosphata"/>
    <property type="match status" value="1"/>
</dbReference>
<gene>
    <name evidence="1" type="ORF">VPK24_01530</name>
</gene>
<organism evidence="1 2">
    <name type="scientific">Limnothrix redekei LRLZ20PSL1</name>
    <dbReference type="NCBI Taxonomy" id="3112953"/>
    <lineage>
        <taxon>Bacteria</taxon>
        <taxon>Bacillati</taxon>
        <taxon>Cyanobacteriota</taxon>
        <taxon>Cyanophyceae</taxon>
        <taxon>Pseudanabaenales</taxon>
        <taxon>Pseudanabaenaceae</taxon>
        <taxon>Limnothrix</taxon>
    </lineage>
</organism>
<name>A0ABW7C6I2_9CYAN</name>
<evidence type="ECO:0000313" key="1">
    <source>
        <dbReference type="EMBL" id="MFG3816302.1"/>
    </source>
</evidence>
<dbReference type="PANTHER" id="PTHR18901">
    <property type="entry name" value="2-DEOXYGLUCOSE-6-PHOSPHATE PHOSPHATASE 2"/>
    <property type="match status" value="1"/>
</dbReference>
<dbReference type="Proteomes" id="UP001604335">
    <property type="component" value="Unassembled WGS sequence"/>
</dbReference>
<dbReference type="PANTHER" id="PTHR18901:SF38">
    <property type="entry name" value="PSEUDOURIDINE-5'-PHOSPHATASE"/>
    <property type="match status" value="1"/>
</dbReference>
<dbReference type="InterPro" id="IPR023198">
    <property type="entry name" value="PGP-like_dom2"/>
</dbReference>
<protein>
    <submittedName>
        <fullName evidence="1">HAD-IA family hydrolase</fullName>
    </submittedName>
</protein>
<dbReference type="Gene3D" id="3.40.50.1000">
    <property type="entry name" value="HAD superfamily/HAD-like"/>
    <property type="match status" value="1"/>
</dbReference>
<dbReference type="RefSeq" id="WP_190526854.1">
    <property type="nucleotide sequence ID" value="NZ_JAZAQF010000006.1"/>
</dbReference>
<reference evidence="2" key="1">
    <citation type="journal article" date="2024" name="Algal Res.">
        <title>Biochemical, toxicological and genomic investigation of a high-biomass producing Limnothrix strain isolated from Italian shallow drinking water reservoir.</title>
        <authorList>
            <person name="Simonazzi M."/>
            <person name="Shishido T.K."/>
            <person name="Delbaje E."/>
            <person name="Wahlsten M."/>
            <person name="Fewer D.P."/>
            <person name="Sivonen K."/>
            <person name="Pezzolesi L."/>
            <person name="Pistocchi R."/>
        </authorList>
    </citation>
    <scope>NUCLEOTIDE SEQUENCE [LARGE SCALE GENOMIC DNA]</scope>
    <source>
        <strain evidence="2">LRLZ20PSL1</strain>
    </source>
</reference>
<dbReference type="Pfam" id="PF00702">
    <property type="entry name" value="Hydrolase"/>
    <property type="match status" value="1"/>
</dbReference>
<dbReference type="NCBIfam" id="TIGR01509">
    <property type="entry name" value="HAD-SF-IA-v3"/>
    <property type="match status" value="1"/>
</dbReference>
<proteinExistence type="predicted"/>
<dbReference type="EMBL" id="JAZAQF010000006">
    <property type="protein sequence ID" value="MFG3816302.1"/>
    <property type="molecule type" value="Genomic_DNA"/>
</dbReference>
<dbReference type="SFLD" id="SFLDS00003">
    <property type="entry name" value="Haloacid_Dehalogenase"/>
    <property type="match status" value="1"/>
</dbReference>
<accession>A0ABW7C6I2</accession>
<dbReference type="InterPro" id="IPR006439">
    <property type="entry name" value="HAD-SF_hydro_IA"/>
</dbReference>
<sequence>MVARPRITHVIYDLDGLLLDTESINEAVNRAIADRYGCAYDPAVRGRIAGRDAHTSSAILVEWLGLPISPEEMLQQRRSLVAQWQPVAKPMPGAVELTYHLHRSGVPQAIATSSSRGPFGWKAAPHRDWFRLFHCTVLSDDPGVRQAKPAPDLFREAARRLGADPRHCLVFEDAPAGIEAARAAGMSVIAIPDPALERSSVAQADAILPSLQAFEPADWGLPARVPAAVC</sequence>
<evidence type="ECO:0000313" key="2">
    <source>
        <dbReference type="Proteomes" id="UP001604335"/>
    </source>
</evidence>
<keyword evidence="1" id="KW-0378">Hydrolase</keyword>
<dbReference type="GO" id="GO:0016787">
    <property type="term" value="F:hydrolase activity"/>
    <property type="evidence" value="ECO:0007669"/>
    <property type="project" value="UniProtKB-KW"/>
</dbReference>
<dbReference type="InterPro" id="IPR023214">
    <property type="entry name" value="HAD_sf"/>
</dbReference>
<keyword evidence="2" id="KW-1185">Reference proteome</keyword>
<dbReference type="InterPro" id="IPR036412">
    <property type="entry name" value="HAD-like_sf"/>
</dbReference>
<dbReference type="Gene3D" id="1.10.150.240">
    <property type="entry name" value="Putative phosphatase, domain 2"/>
    <property type="match status" value="1"/>
</dbReference>
<dbReference type="SUPFAM" id="SSF56784">
    <property type="entry name" value="HAD-like"/>
    <property type="match status" value="1"/>
</dbReference>